<reference evidence="1 2" key="1">
    <citation type="journal article" date="2018" name="PLoS ONE">
        <title>The draft genome of Kipferlia bialata reveals reductive genome evolution in fornicate parasites.</title>
        <authorList>
            <person name="Tanifuji G."/>
            <person name="Takabayashi S."/>
            <person name="Kume K."/>
            <person name="Takagi M."/>
            <person name="Nakayama T."/>
            <person name="Kamikawa R."/>
            <person name="Inagaki Y."/>
            <person name="Hashimoto T."/>
        </authorList>
    </citation>
    <scope>NUCLEOTIDE SEQUENCE [LARGE SCALE GENOMIC DNA]</scope>
    <source>
        <strain evidence="1">NY0173</strain>
    </source>
</reference>
<comment type="caution">
    <text evidence="1">The sequence shown here is derived from an EMBL/GenBank/DDBJ whole genome shotgun (WGS) entry which is preliminary data.</text>
</comment>
<organism evidence="1 2">
    <name type="scientific">Kipferlia bialata</name>
    <dbReference type="NCBI Taxonomy" id="797122"/>
    <lineage>
        <taxon>Eukaryota</taxon>
        <taxon>Metamonada</taxon>
        <taxon>Carpediemonas-like organisms</taxon>
        <taxon>Kipferlia</taxon>
    </lineage>
</organism>
<gene>
    <name evidence="1" type="ORF">KIPB_016275</name>
</gene>
<feature type="non-terminal residue" evidence="1">
    <location>
        <position position="1"/>
    </location>
</feature>
<evidence type="ECO:0000313" key="1">
    <source>
        <dbReference type="EMBL" id="GIQ92484.1"/>
    </source>
</evidence>
<name>A0A9K3DBK2_9EUKA</name>
<dbReference type="Proteomes" id="UP000265618">
    <property type="component" value="Unassembled WGS sequence"/>
</dbReference>
<keyword evidence="2" id="KW-1185">Reference proteome</keyword>
<dbReference type="EMBL" id="BDIP01009813">
    <property type="protein sequence ID" value="GIQ92484.1"/>
    <property type="molecule type" value="Genomic_DNA"/>
</dbReference>
<accession>A0A9K3DBK2</accession>
<sequence length="64" mass="7378">VGNSPERESICVLVNERPELRQSPFSRQIVYQCDRFRQRASSDAPGPVVQSYGHTGVNRYIYTY</sequence>
<dbReference type="AlphaFoldDB" id="A0A9K3DBK2"/>
<proteinExistence type="predicted"/>
<protein>
    <submittedName>
        <fullName evidence="1">Uncharacterized protein</fullName>
    </submittedName>
</protein>
<evidence type="ECO:0000313" key="2">
    <source>
        <dbReference type="Proteomes" id="UP000265618"/>
    </source>
</evidence>